<dbReference type="SUPFAM" id="SSF51695">
    <property type="entry name" value="PLC-like phosphodiesterases"/>
    <property type="match status" value="1"/>
</dbReference>
<dbReference type="RefSeq" id="WP_344213171.1">
    <property type="nucleotide sequence ID" value="NZ_BAAAOS010000018.1"/>
</dbReference>
<dbReference type="Proteomes" id="UP001500393">
    <property type="component" value="Unassembled WGS sequence"/>
</dbReference>
<protein>
    <submittedName>
        <fullName evidence="2">Glycerophosphodiester phosphodiesterase</fullName>
    </submittedName>
</protein>
<dbReference type="InterPro" id="IPR030395">
    <property type="entry name" value="GP_PDE_dom"/>
</dbReference>
<evidence type="ECO:0000313" key="2">
    <source>
        <dbReference type="EMBL" id="GAA1570630.1"/>
    </source>
</evidence>
<dbReference type="CDD" id="cd08561">
    <property type="entry name" value="GDPD_cytoplasmic_ScUgpQ2_like"/>
    <property type="match status" value="1"/>
</dbReference>
<gene>
    <name evidence="2" type="ORF">GCM10009789_25180</name>
</gene>
<evidence type="ECO:0000259" key="1">
    <source>
        <dbReference type="PROSITE" id="PS51704"/>
    </source>
</evidence>
<dbReference type="PROSITE" id="PS51704">
    <property type="entry name" value="GP_PDE"/>
    <property type="match status" value="1"/>
</dbReference>
<keyword evidence="3" id="KW-1185">Reference proteome</keyword>
<dbReference type="Gene3D" id="3.20.20.190">
    <property type="entry name" value="Phosphatidylinositol (PI) phosphodiesterase"/>
    <property type="match status" value="1"/>
</dbReference>
<dbReference type="EMBL" id="BAAAOS010000018">
    <property type="protein sequence ID" value="GAA1570630.1"/>
    <property type="molecule type" value="Genomic_DNA"/>
</dbReference>
<accession>A0ABN2D8E0</accession>
<sequence>MYPYLDHEGPIAMAHRGGALHPDNLGYENSMHAFEQAVGLGYEYLETDLHATSDGVVVAFHDHRLDRVTDRSGVIAQLPWSEVRKARINGHEPIPLLSEVLEHLPQVRLNLDIKADNGVLPTAKVLRELSAIDRVCVSSFSQARVQLIRRELGERLATGFGQQEIARLRFAPFRLNSPGACLQIPEYYGRLRVLTPGLLRRAHALGKHVHVWTVDDPASMHRLLDAGVDGLITDRTDLLREVLIERGEWARS</sequence>
<dbReference type="PANTHER" id="PTHR43805">
    <property type="entry name" value="GLYCEROPHOSPHORYL DIESTER PHOSPHODIESTERASE"/>
    <property type="match status" value="1"/>
</dbReference>
<organism evidence="2 3">
    <name type="scientific">Kribbella sancticallisti</name>
    <dbReference type="NCBI Taxonomy" id="460087"/>
    <lineage>
        <taxon>Bacteria</taxon>
        <taxon>Bacillati</taxon>
        <taxon>Actinomycetota</taxon>
        <taxon>Actinomycetes</taxon>
        <taxon>Propionibacteriales</taxon>
        <taxon>Kribbellaceae</taxon>
        <taxon>Kribbella</taxon>
    </lineage>
</organism>
<proteinExistence type="predicted"/>
<dbReference type="Pfam" id="PF03009">
    <property type="entry name" value="GDPD"/>
    <property type="match status" value="1"/>
</dbReference>
<dbReference type="PANTHER" id="PTHR43805:SF1">
    <property type="entry name" value="GP-PDE DOMAIN-CONTAINING PROTEIN"/>
    <property type="match status" value="1"/>
</dbReference>
<feature type="domain" description="GP-PDE" evidence="1">
    <location>
        <begin position="10"/>
        <end position="243"/>
    </location>
</feature>
<dbReference type="InterPro" id="IPR017946">
    <property type="entry name" value="PLC-like_Pdiesterase_TIM-brl"/>
</dbReference>
<reference evidence="2 3" key="1">
    <citation type="journal article" date="2019" name="Int. J. Syst. Evol. Microbiol.">
        <title>The Global Catalogue of Microorganisms (GCM) 10K type strain sequencing project: providing services to taxonomists for standard genome sequencing and annotation.</title>
        <authorList>
            <consortium name="The Broad Institute Genomics Platform"/>
            <consortium name="The Broad Institute Genome Sequencing Center for Infectious Disease"/>
            <person name="Wu L."/>
            <person name="Ma J."/>
        </authorList>
    </citation>
    <scope>NUCLEOTIDE SEQUENCE [LARGE SCALE GENOMIC DNA]</scope>
    <source>
        <strain evidence="2 3">JCM 14969</strain>
    </source>
</reference>
<comment type="caution">
    <text evidence="2">The sequence shown here is derived from an EMBL/GenBank/DDBJ whole genome shotgun (WGS) entry which is preliminary data.</text>
</comment>
<evidence type="ECO:0000313" key="3">
    <source>
        <dbReference type="Proteomes" id="UP001500393"/>
    </source>
</evidence>
<name>A0ABN2D8E0_9ACTN</name>